<name>A0A2J7PTB3_9NEOP</name>
<dbReference type="InterPro" id="IPR036397">
    <property type="entry name" value="RNaseH_sf"/>
</dbReference>
<keyword evidence="1" id="KW-1133">Transmembrane helix</keyword>
<reference evidence="2 3" key="1">
    <citation type="submission" date="2017-12" db="EMBL/GenBank/DDBJ databases">
        <title>Hemimetabolous genomes reveal molecular basis of termite eusociality.</title>
        <authorList>
            <person name="Harrison M.C."/>
            <person name="Jongepier E."/>
            <person name="Robertson H.M."/>
            <person name="Arning N."/>
            <person name="Bitard-Feildel T."/>
            <person name="Chao H."/>
            <person name="Childers C.P."/>
            <person name="Dinh H."/>
            <person name="Doddapaneni H."/>
            <person name="Dugan S."/>
            <person name="Gowin J."/>
            <person name="Greiner C."/>
            <person name="Han Y."/>
            <person name="Hu H."/>
            <person name="Hughes D.S.T."/>
            <person name="Huylmans A.-K."/>
            <person name="Kemena C."/>
            <person name="Kremer L.P.M."/>
            <person name="Lee S.L."/>
            <person name="Lopez-Ezquerra A."/>
            <person name="Mallet L."/>
            <person name="Monroy-Kuhn J.M."/>
            <person name="Moser A."/>
            <person name="Murali S.C."/>
            <person name="Muzny D.M."/>
            <person name="Otani S."/>
            <person name="Piulachs M.-D."/>
            <person name="Poelchau M."/>
            <person name="Qu J."/>
            <person name="Schaub F."/>
            <person name="Wada-Katsumata A."/>
            <person name="Worley K.C."/>
            <person name="Xie Q."/>
            <person name="Ylla G."/>
            <person name="Poulsen M."/>
            <person name="Gibbs R.A."/>
            <person name="Schal C."/>
            <person name="Richards S."/>
            <person name="Belles X."/>
            <person name="Korb J."/>
            <person name="Bornberg-Bauer E."/>
        </authorList>
    </citation>
    <scope>NUCLEOTIDE SEQUENCE [LARGE SCALE GENOMIC DNA]</scope>
    <source>
        <tissue evidence="2">Whole body</tissue>
    </source>
</reference>
<organism evidence="2 3">
    <name type="scientific">Cryptotermes secundus</name>
    <dbReference type="NCBI Taxonomy" id="105785"/>
    <lineage>
        <taxon>Eukaryota</taxon>
        <taxon>Metazoa</taxon>
        <taxon>Ecdysozoa</taxon>
        <taxon>Arthropoda</taxon>
        <taxon>Hexapoda</taxon>
        <taxon>Insecta</taxon>
        <taxon>Pterygota</taxon>
        <taxon>Neoptera</taxon>
        <taxon>Polyneoptera</taxon>
        <taxon>Dictyoptera</taxon>
        <taxon>Blattodea</taxon>
        <taxon>Blattoidea</taxon>
        <taxon>Termitoidae</taxon>
        <taxon>Kalotermitidae</taxon>
        <taxon>Cryptotermitinae</taxon>
        <taxon>Cryptotermes</taxon>
    </lineage>
</organism>
<dbReference type="AlphaFoldDB" id="A0A2J7PTB3"/>
<accession>A0A2J7PTB3</accession>
<keyword evidence="3" id="KW-1185">Reference proteome</keyword>
<evidence type="ECO:0000256" key="1">
    <source>
        <dbReference type="SAM" id="Phobius"/>
    </source>
</evidence>
<comment type="caution">
    <text evidence="2">The sequence shown here is derived from an EMBL/GenBank/DDBJ whole genome shotgun (WGS) entry which is preliminary data.</text>
</comment>
<feature type="transmembrane region" description="Helical" evidence="1">
    <location>
        <begin position="20"/>
        <end position="42"/>
    </location>
</feature>
<dbReference type="InParanoid" id="A0A2J7PTB3"/>
<protein>
    <submittedName>
        <fullName evidence="2">Uncharacterized protein</fullName>
    </submittedName>
</protein>
<proteinExistence type="predicted"/>
<dbReference type="Proteomes" id="UP000235965">
    <property type="component" value="Unassembled WGS sequence"/>
</dbReference>
<dbReference type="Gene3D" id="3.30.420.10">
    <property type="entry name" value="Ribonuclease H-like superfamily/Ribonuclease H"/>
    <property type="match status" value="1"/>
</dbReference>
<keyword evidence="1" id="KW-0812">Transmembrane</keyword>
<sequence length="159" mass="18512">MLKQVLSCDQKKTRESRSNVKVLLMVFLMGSALFIMSFFHVARQLMDNFTCRRDLRGGEMRPGCCTITHLLTRCSSSMIILVKHKMTVIPQQPYSPDFFLLFPKLKSTLKGCRFQIEELEKNSLWDLHAIPQNAFQNGEKRWKWCIDSGGEYSEGYKSY</sequence>
<gene>
    <name evidence="2" type="ORF">B7P43_G17921</name>
</gene>
<dbReference type="EMBL" id="NEVH01021625">
    <property type="protein sequence ID" value="PNF19565.1"/>
    <property type="molecule type" value="Genomic_DNA"/>
</dbReference>
<evidence type="ECO:0000313" key="3">
    <source>
        <dbReference type="Proteomes" id="UP000235965"/>
    </source>
</evidence>
<evidence type="ECO:0000313" key="2">
    <source>
        <dbReference type="EMBL" id="PNF19565.1"/>
    </source>
</evidence>
<keyword evidence="1" id="KW-0472">Membrane</keyword>
<dbReference type="GO" id="GO:0003676">
    <property type="term" value="F:nucleic acid binding"/>
    <property type="evidence" value="ECO:0007669"/>
    <property type="project" value="InterPro"/>
</dbReference>